<dbReference type="RefSeq" id="WP_346188772.1">
    <property type="nucleotide sequence ID" value="NZ_BAABRL010000006.1"/>
</dbReference>
<accession>A0ABP9V5Z7</accession>
<keyword evidence="2" id="KW-1185">Reference proteome</keyword>
<protein>
    <submittedName>
        <fullName evidence="1">Uncharacterized protein</fullName>
    </submittedName>
</protein>
<comment type="caution">
    <text evidence="1">The sequence shown here is derived from an EMBL/GenBank/DDBJ whole genome shotgun (WGS) entry which is preliminary data.</text>
</comment>
<sequence length="152" mass="17235">MQFKHPILSTLIFLLPLGSQGMEWPQGKDCIKANETKISRLIQISEKVSCKAHFEVTSKGNGDLSIPGINIRIFDTHEDRFIYQDSLLKCQWKDTNGDGYLDLTVSGTVLETDEKGERLLSSTPVKGVFLWNLVRKQFVKLQCSPKIHTCHD</sequence>
<gene>
    <name evidence="1" type="ORF">Rhal01_02223</name>
</gene>
<dbReference type="Proteomes" id="UP001424741">
    <property type="component" value="Unassembled WGS sequence"/>
</dbReference>
<organism evidence="1 2">
    <name type="scientific">Rubritalea halochordaticola</name>
    <dbReference type="NCBI Taxonomy" id="714537"/>
    <lineage>
        <taxon>Bacteria</taxon>
        <taxon>Pseudomonadati</taxon>
        <taxon>Verrucomicrobiota</taxon>
        <taxon>Verrucomicrobiia</taxon>
        <taxon>Verrucomicrobiales</taxon>
        <taxon>Rubritaleaceae</taxon>
        <taxon>Rubritalea</taxon>
    </lineage>
</organism>
<name>A0ABP9V5Z7_9BACT</name>
<dbReference type="EMBL" id="BAABRL010000006">
    <property type="protein sequence ID" value="GAA5496042.1"/>
    <property type="molecule type" value="Genomic_DNA"/>
</dbReference>
<evidence type="ECO:0000313" key="1">
    <source>
        <dbReference type="EMBL" id="GAA5496042.1"/>
    </source>
</evidence>
<evidence type="ECO:0000313" key="2">
    <source>
        <dbReference type="Proteomes" id="UP001424741"/>
    </source>
</evidence>
<reference evidence="1 2" key="1">
    <citation type="submission" date="2024-02" db="EMBL/GenBank/DDBJ databases">
        <title>Rubritalea halochordaticola NBRC 107102.</title>
        <authorList>
            <person name="Ichikawa N."/>
            <person name="Katano-Makiyama Y."/>
            <person name="Hidaka K."/>
        </authorList>
    </citation>
    <scope>NUCLEOTIDE SEQUENCE [LARGE SCALE GENOMIC DNA]</scope>
    <source>
        <strain evidence="1 2">NBRC 107102</strain>
    </source>
</reference>
<proteinExistence type="predicted"/>